<name>A0A1I0BI07_9FIRM</name>
<reference evidence="2" key="1">
    <citation type="submission" date="2016-10" db="EMBL/GenBank/DDBJ databases">
        <authorList>
            <person name="Varghese N."/>
            <person name="Submissions S."/>
        </authorList>
    </citation>
    <scope>NUCLEOTIDE SEQUENCE [LARGE SCALE GENOMIC DNA]</scope>
    <source>
        <strain evidence="2">DSM 1551</strain>
    </source>
</reference>
<dbReference type="Proteomes" id="UP000198558">
    <property type="component" value="Unassembled WGS sequence"/>
</dbReference>
<sequence length="62" mass="7338">MNKRLKFLLEKEILTESEIEEVEEHEEVLEFNILGSSGKNIGFTWFDVKTSDSQTFDVYCKY</sequence>
<gene>
    <name evidence="1" type="ORF">SAMN04489758_101127</name>
</gene>
<dbReference type="AlphaFoldDB" id="A0A1I0BI07"/>
<evidence type="ECO:0000313" key="2">
    <source>
        <dbReference type="Proteomes" id="UP000198558"/>
    </source>
</evidence>
<proteinExistence type="predicted"/>
<protein>
    <submittedName>
        <fullName evidence="1">Uncharacterized protein</fullName>
    </submittedName>
</protein>
<organism evidence="1 2">
    <name type="scientific">Thomasclavelia cocleata</name>
    <dbReference type="NCBI Taxonomy" id="69824"/>
    <lineage>
        <taxon>Bacteria</taxon>
        <taxon>Bacillati</taxon>
        <taxon>Bacillota</taxon>
        <taxon>Erysipelotrichia</taxon>
        <taxon>Erysipelotrichales</taxon>
        <taxon>Coprobacillaceae</taxon>
        <taxon>Thomasclavelia</taxon>
    </lineage>
</organism>
<dbReference type="GeneID" id="78287171"/>
<accession>A0A1I0BI07</accession>
<evidence type="ECO:0000313" key="1">
    <source>
        <dbReference type="EMBL" id="SET06437.1"/>
    </source>
</evidence>
<dbReference type="EMBL" id="FOIN01000001">
    <property type="protein sequence ID" value="SET06437.1"/>
    <property type="molecule type" value="Genomic_DNA"/>
</dbReference>
<keyword evidence="2" id="KW-1185">Reference proteome</keyword>
<dbReference type="RefSeq" id="WP_092351428.1">
    <property type="nucleotide sequence ID" value="NZ_FOIN01000001.1"/>
</dbReference>